<accession>A0A9P6IDN4</accession>
<evidence type="ECO:0000256" key="1">
    <source>
        <dbReference type="ARBA" id="ARBA00005466"/>
    </source>
</evidence>
<evidence type="ECO:0000313" key="9">
    <source>
        <dbReference type="Proteomes" id="UP000781932"/>
    </source>
</evidence>
<dbReference type="RefSeq" id="XP_038748092.1">
    <property type="nucleotide sequence ID" value="XM_038886842.1"/>
</dbReference>
<feature type="chain" id="PRO_5040409414" evidence="6">
    <location>
        <begin position="19"/>
        <end position="495"/>
    </location>
</feature>
<keyword evidence="4" id="KW-0274">FAD</keyword>
<keyword evidence="2" id="KW-0285">Flavoprotein</keyword>
<dbReference type="Pfam" id="PF08031">
    <property type="entry name" value="BBE"/>
    <property type="match status" value="1"/>
</dbReference>
<dbReference type="GO" id="GO:0071949">
    <property type="term" value="F:FAD binding"/>
    <property type="evidence" value="ECO:0007669"/>
    <property type="project" value="InterPro"/>
</dbReference>
<dbReference type="InterPro" id="IPR006094">
    <property type="entry name" value="Oxid_FAD_bind_N"/>
</dbReference>
<evidence type="ECO:0000256" key="2">
    <source>
        <dbReference type="ARBA" id="ARBA00022630"/>
    </source>
</evidence>
<dbReference type="AlphaFoldDB" id="A0A9P6IDN4"/>
<name>A0A9P6IDN4_9PEZI</name>
<dbReference type="InterPro" id="IPR050416">
    <property type="entry name" value="FAD-linked_Oxidoreductase"/>
</dbReference>
<comment type="caution">
    <text evidence="8">The sequence shown here is derived from an EMBL/GenBank/DDBJ whole genome shotgun (WGS) entry which is preliminary data.</text>
</comment>
<dbReference type="GO" id="GO:0016491">
    <property type="term" value="F:oxidoreductase activity"/>
    <property type="evidence" value="ECO:0007669"/>
    <property type="project" value="UniProtKB-KW"/>
</dbReference>
<organism evidence="8 9">
    <name type="scientific">Colletotrichum karsti</name>
    <dbReference type="NCBI Taxonomy" id="1095194"/>
    <lineage>
        <taxon>Eukaryota</taxon>
        <taxon>Fungi</taxon>
        <taxon>Dikarya</taxon>
        <taxon>Ascomycota</taxon>
        <taxon>Pezizomycotina</taxon>
        <taxon>Sordariomycetes</taxon>
        <taxon>Hypocreomycetidae</taxon>
        <taxon>Glomerellales</taxon>
        <taxon>Glomerellaceae</taxon>
        <taxon>Colletotrichum</taxon>
        <taxon>Colletotrichum boninense species complex</taxon>
    </lineage>
</organism>
<evidence type="ECO:0000313" key="8">
    <source>
        <dbReference type="EMBL" id="KAF9878631.1"/>
    </source>
</evidence>
<dbReference type="EMBL" id="JAATWM020000010">
    <property type="protein sequence ID" value="KAF9878631.1"/>
    <property type="molecule type" value="Genomic_DNA"/>
</dbReference>
<gene>
    <name evidence="8" type="ORF">CkaCkLH20_04123</name>
</gene>
<reference evidence="8" key="1">
    <citation type="submission" date="2020-03" db="EMBL/GenBank/DDBJ databases">
        <authorList>
            <person name="He L."/>
        </authorList>
    </citation>
    <scope>NUCLEOTIDE SEQUENCE</scope>
    <source>
        <strain evidence="8">CkLH20</strain>
    </source>
</reference>
<keyword evidence="5" id="KW-0560">Oxidoreductase</keyword>
<keyword evidence="3 6" id="KW-0732">Signal</keyword>
<feature type="domain" description="FAD-binding PCMH-type" evidence="7">
    <location>
        <begin position="60"/>
        <end position="233"/>
    </location>
</feature>
<dbReference type="PANTHER" id="PTHR42973">
    <property type="entry name" value="BINDING OXIDOREDUCTASE, PUTATIVE (AFU_ORTHOLOGUE AFUA_1G17690)-RELATED"/>
    <property type="match status" value="1"/>
</dbReference>
<dbReference type="SUPFAM" id="SSF56176">
    <property type="entry name" value="FAD-binding/transporter-associated domain-like"/>
    <property type="match status" value="1"/>
</dbReference>
<dbReference type="PANTHER" id="PTHR42973:SF32">
    <property type="entry name" value="FAD-LINKED OXIDOREDUCTASE AFOF"/>
    <property type="match status" value="1"/>
</dbReference>
<dbReference type="PROSITE" id="PS51387">
    <property type="entry name" value="FAD_PCMH"/>
    <property type="match status" value="1"/>
</dbReference>
<dbReference type="OrthoDB" id="415825at2759"/>
<dbReference type="InterPro" id="IPR036318">
    <property type="entry name" value="FAD-bd_PCMH-like_sf"/>
</dbReference>
<proteinExistence type="inferred from homology"/>
<evidence type="ECO:0000256" key="6">
    <source>
        <dbReference type="SAM" id="SignalP"/>
    </source>
</evidence>
<dbReference type="InterPro" id="IPR016169">
    <property type="entry name" value="FAD-bd_PCMH_sub2"/>
</dbReference>
<evidence type="ECO:0000259" key="7">
    <source>
        <dbReference type="PROSITE" id="PS51387"/>
    </source>
</evidence>
<evidence type="ECO:0000256" key="3">
    <source>
        <dbReference type="ARBA" id="ARBA00022729"/>
    </source>
</evidence>
<dbReference type="Gene3D" id="3.30.465.10">
    <property type="match status" value="1"/>
</dbReference>
<dbReference type="Proteomes" id="UP000781932">
    <property type="component" value="Unassembled WGS sequence"/>
</dbReference>
<evidence type="ECO:0000256" key="5">
    <source>
        <dbReference type="ARBA" id="ARBA00023002"/>
    </source>
</evidence>
<feature type="signal peptide" evidence="6">
    <location>
        <begin position="1"/>
        <end position="18"/>
    </location>
</feature>
<keyword evidence="9" id="KW-1185">Reference proteome</keyword>
<comment type="similarity">
    <text evidence="1">Belongs to the oxygen-dependent FAD-linked oxidoreductase family.</text>
</comment>
<dbReference type="Pfam" id="PF01565">
    <property type="entry name" value="FAD_binding_4"/>
    <property type="match status" value="1"/>
</dbReference>
<reference evidence="8" key="2">
    <citation type="submission" date="2020-11" db="EMBL/GenBank/DDBJ databases">
        <title>Whole genome sequencing of Colletotrichum sp.</title>
        <authorList>
            <person name="Li H."/>
        </authorList>
    </citation>
    <scope>NUCLEOTIDE SEQUENCE</scope>
    <source>
        <strain evidence="8">CkLH20</strain>
    </source>
</reference>
<protein>
    <submittedName>
        <fullName evidence="8">FAD-binding domain-containing protein</fullName>
    </submittedName>
</protein>
<dbReference type="InterPro" id="IPR016166">
    <property type="entry name" value="FAD-bd_PCMH"/>
</dbReference>
<evidence type="ECO:0000256" key="4">
    <source>
        <dbReference type="ARBA" id="ARBA00022827"/>
    </source>
</evidence>
<sequence>MRLSVVLGVLLGIESAVAIVTPRDVSSNILLDRKNKWNKNTIISFPNTPEFTNATDRWSSYSEPTFIAGITPATEEDVAKAVKLATKNKIGFLAQGGRHGIAYSFRSLKNGWSIDLSLLKSVTVDKKAATVTVGAGVRFGEVYDPLDKAGFMIQTGSGSCPGMLGAGLGAGVGRYQGMFGLVIDALVSARIVTAKGEVVEVSAKKNSDLFWAIRGAGANFGIVTSATFKVQKVPNNNKILNVDFIIPASANGSYFDILHTLENMPPELATIQFVMWNATLKQPQILANWVYTGPEEKGLELMAPVFALNPVRSEKKVVPWKSLVGTAGFGADQGWCQSSPIPWTQLSANTKRLDADTMRTMFAKTTAFYESVQDPGALGTTVELEIFNSDAMRAVPADATAYPWRDSIAYMMFELTWSNGEGEAAAIALAEDLRRDFVATSGYDDLAVYVNYASGNETLEQIYGANKLKRLAETKKKWDPKQVFGFSNPLPTKYP</sequence>
<dbReference type="InterPro" id="IPR012951">
    <property type="entry name" value="BBE"/>
</dbReference>
<dbReference type="GeneID" id="62159916"/>
<dbReference type="Gene3D" id="3.40.462.20">
    <property type="match status" value="1"/>
</dbReference>